<dbReference type="AlphaFoldDB" id="A0A7G7MH30"/>
<dbReference type="EMBL" id="CP060131">
    <property type="protein sequence ID" value="QNG52091.1"/>
    <property type="molecule type" value="Genomic_DNA"/>
</dbReference>
<proteinExistence type="predicted"/>
<reference evidence="1 2" key="1">
    <citation type="submission" date="2020-08" db="EMBL/GenBank/DDBJ databases">
        <authorList>
            <person name="Mo P."/>
        </authorList>
    </citation>
    <scope>NUCLEOTIDE SEQUENCE [LARGE SCALE GENOMIC DNA]</scope>
    <source>
        <strain evidence="1 2">CGMCC 4.1532</strain>
    </source>
</reference>
<evidence type="ECO:0000313" key="2">
    <source>
        <dbReference type="Proteomes" id="UP000515728"/>
    </source>
</evidence>
<evidence type="ECO:0000313" key="1">
    <source>
        <dbReference type="EMBL" id="QNG52091.1"/>
    </source>
</evidence>
<dbReference type="KEGG" id="ppel:H6H00_29245"/>
<keyword evidence="2" id="KW-1185">Reference proteome</keyword>
<name>A0A7G7MH30_9PSEU</name>
<protein>
    <submittedName>
        <fullName evidence="1">Uncharacterized protein</fullName>
    </submittedName>
</protein>
<accession>A0A7G7MH30</accession>
<gene>
    <name evidence="1" type="ORF">H6H00_29245</name>
</gene>
<organism evidence="1 2">
    <name type="scientific">Pseudonocardia petroleophila</name>
    <dbReference type="NCBI Taxonomy" id="37331"/>
    <lineage>
        <taxon>Bacteria</taxon>
        <taxon>Bacillati</taxon>
        <taxon>Actinomycetota</taxon>
        <taxon>Actinomycetes</taxon>
        <taxon>Pseudonocardiales</taxon>
        <taxon>Pseudonocardiaceae</taxon>
        <taxon>Pseudonocardia</taxon>
    </lineage>
</organism>
<dbReference type="RefSeq" id="WP_185718841.1">
    <property type="nucleotide sequence ID" value="NZ_BAAAWI010000001.1"/>
</dbReference>
<dbReference type="Proteomes" id="UP000515728">
    <property type="component" value="Chromosome"/>
</dbReference>
<sequence>MLALLGACSVPPGGLVGDLLLPFRLIAAGIIIAVRRKGASAVGSV</sequence>